<evidence type="ECO:0000313" key="3">
    <source>
        <dbReference type="EnsemblMetazoa" id="HelroP90214"/>
    </source>
</evidence>
<dbReference type="InterPro" id="IPR000718">
    <property type="entry name" value="Peptidase_M13"/>
</dbReference>
<dbReference type="InterPro" id="IPR018497">
    <property type="entry name" value="Peptidase_M13_C"/>
</dbReference>
<dbReference type="InParanoid" id="T1G7M3"/>
<evidence type="ECO:0000313" key="2">
    <source>
        <dbReference type="EMBL" id="ESN91907.1"/>
    </source>
</evidence>
<sequence>RWPVNILTVNAFYSLATNEIIITPTFLQPPFISKTRPKSINYGALGNIIGHEMSHAFDLNAKRYDKHGNLRNWWSNESEAMYLNKTNCLMHKYNSYYINQTGEFLDGKRTQVENTADDLGLKVAYQVSFCAKITDEGQEKFKQYLHSPYEARVMVTLQNFDEFSQAFNCPESSPMNPTHKCVF</sequence>
<dbReference type="OMA" id="NESEAMY"/>
<reference evidence="3" key="3">
    <citation type="submission" date="2015-06" db="UniProtKB">
        <authorList>
            <consortium name="EnsemblMetazoa"/>
        </authorList>
    </citation>
    <scope>IDENTIFICATION</scope>
</reference>
<reference evidence="4" key="1">
    <citation type="submission" date="2012-12" db="EMBL/GenBank/DDBJ databases">
        <authorList>
            <person name="Hellsten U."/>
            <person name="Grimwood J."/>
            <person name="Chapman J.A."/>
            <person name="Shapiro H."/>
            <person name="Aerts A."/>
            <person name="Otillar R.P."/>
            <person name="Terry A.Y."/>
            <person name="Boore J.L."/>
            <person name="Simakov O."/>
            <person name="Marletaz F."/>
            <person name="Cho S.-J."/>
            <person name="Edsinger-Gonzales E."/>
            <person name="Havlak P."/>
            <person name="Kuo D.-H."/>
            <person name="Larsson T."/>
            <person name="Lv J."/>
            <person name="Arendt D."/>
            <person name="Savage R."/>
            <person name="Osoegawa K."/>
            <person name="de Jong P."/>
            <person name="Lindberg D.R."/>
            <person name="Seaver E.C."/>
            <person name="Weisblat D.A."/>
            <person name="Putnam N.H."/>
            <person name="Grigoriev I.V."/>
            <person name="Rokhsar D.S."/>
        </authorList>
    </citation>
    <scope>NUCLEOTIDE SEQUENCE</scope>
</reference>
<dbReference type="Gene3D" id="3.40.390.10">
    <property type="entry name" value="Collagenase (Catalytic Domain)"/>
    <property type="match status" value="2"/>
</dbReference>
<dbReference type="OrthoDB" id="6475849at2759"/>
<feature type="domain" description="Peptidase M13 C-terminal" evidence="1">
    <location>
        <begin position="10"/>
        <end position="127"/>
    </location>
</feature>
<feature type="domain" description="Peptidase M13 C-terminal" evidence="1">
    <location>
        <begin position="128"/>
        <end position="181"/>
    </location>
</feature>
<dbReference type="GeneID" id="20217070"/>
<gene>
    <name evidence="3" type="primary">20217070</name>
    <name evidence="2" type="ORF">HELRODRAFT_90214</name>
</gene>
<evidence type="ECO:0000259" key="1">
    <source>
        <dbReference type="Pfam" id="PF01431"/>
    </source>
</evidence>
<dbReference type="AlphaFoldDB" id="T1G7M3"/>
<dbReference type="SUPFAM" id="SSF55486">
    <property type="entry name" value="Metalloproteases ('zincins'), catalytic domain"/>
    <property type="match status" value="1"/>
</dbReference>
<dbReference type="CTD" id="20217070"/>
<dbReference type="PANTHER" id="PTHR11733">
    <property type="entry name" value="ZINC METALLOPROTEASE FAMILY M13 NEPRILYSIN-RELATED"/>
    <property type="match status" value="1"/>
</dbReference>
<organism evidence="3 4">
    <name type="scientific">Helobdella robusta</name>
    <name type="common">Californian leech</name>
    <dbReference type="NCBI Taxonomy" id="6412"/>
    <lineage>
        <taxon>Eukaryota</taxon>
        <taxon>Metazoa</taxon>
        <taxon>Spiralia</taxon>
        <taxon>Lophotrochozoa</taxon>
        <taxon>Annelida</taxon>
        <taxon>Clitellata</taxon>
        <taxon>Hirudinea</taxon>
        <taxon>Rhynchobdellida</taxon>
        <taxon>Glossiphoniidae</taxon>
        <taxon>Helobdella</taxon>
    </lineage>
</organism>
<dbReference type="eggNOG" id="KOG3624">
    <property type="taxonomic scope" value="Eukaryota"/>
</dbReference>
<proteinExistence type="predicted"/>
<protein>
    <recommendedName>
        <fullName evidence="1">Peptidase M13 C-terminal domain-containing protein</fullName>
    </recommendedName>
</protein>
<keyword evidence="4" id="KW-1185">Reference proteome</keyword>
<evidence type="ECO:0000313" key="4">
    <source>
        <dbReference type="Proteomes" id="UP000015101"/>
    </source>
</evidence>
<reference evidence="2 4" key="2">
    <citation type="journal article" date="2013" name="Nature">
        <title>Insights into bilaterian evolution from three spiralian genomes.</title>
        <authorList>
            <person name="Simakov O."/>
            <person name="Marletaz F."/>
            <person name="Cho S.J."/>
            <person name="Edsinger-Gonzales E."/>
            <person name="Havlak P."/>
            <person name="Hellsten U."/>
            <person name="Kuo D.H."/>
            <person name="Larsson T."/>
            <person name="Lv J."/>
            <person name="Arendt D."/>
            <person name="Savage R."/>
            <person name="Osoegawa K."/>
            <person name="de Jong P."/>
            <person name="Grimwood J."/>
            <person name="Chapman J.A."/>
            <person name="Shapiro H."/>
            <person name="Aerts A."/>
            <person name="Otillar R.P."/>
            <person name="Terry A.Y."/>
            <person name="Boore J.L."/>
            <person name="Grigoriev I.V."/>
            <person name="Lindberg D.R."/>
            <person name="Seaver E.C."/>
            <person name="Weisblat D.A."/>
            <person name="Putnam N.H."/>
            <person name="Rokhsar D.S."/>
        </authorList>
    </citation>
    <scope>NUCLEOTIDE SEQUENCE</scope>
</reference>
<dbReference type="KEGG" id="hro:HELRODRAFT_90214"/>
<dbReference type="RefSeq" id="XP_009029961.1">
    <property type="nucleotide sequence ID" value="XM_009031713.1"/>
</dbReference>
<accession>T1G7M3</accession>
<dbReference type="EMBL" id="AMQM01007893">
    <property type="status" value="NOT_ANNOTATED_CDS"/>
    <property type="molecule type" value="Genomic_DNA"/>
</dbReference>
<dbReference type="InterPro" id="IPR024079">
    <property type="entry name" value="MetalloPept_cat_dom_sf"/>
</dbReference>
<name>T1G7M3_HELRO</name>
<dbReference type="EnsemblMetazoa" id="HelroT90214">
    <property type="protein sequence ID" value="HelroP90214"/>
    <property type="gene ID" value="HelroG90214"/>
</dbReference>
<dbReference type="PANTHER" id="PTHR11733:SF133">
    <property type="entry name" value="PHOSPHATE-REGULATING NEUTRAL ENDOPEPTIDASE PHEX"/>
    <property type="match status" value="1"/>
</dbReference>
<dbReference type="PROSITE" id="PS51885">
    <property type="entry name" value="NEPRILYSIN"/>
    <property type="match status" value="1"/>
</dbReference>
<dbReference type="Proteomes" id="UP000015101">
    <property type="component" value="Unassembled WGS sequence"/>
</dbReference>
<dbReference type="GO" id="GO:0004222">
    <property type="term" value="F:metalloendopeptidase activity"/>
    <property type="evidence" value="ECO:0007669"/>
    <property type="project" value="InterPro"/>
</dbReference>
<dbReference type="GO" id="GO:0006508">
    <property type="term" value="P:proteolysis"/>
    <property type="evidence" value="ECO:0007669"/>
    <property type="project" value="InterPro"/>
</dbReference>
<dbReference type="EMBL" id="KB097687">
    <property type="protein sequence ID" value="ESN91907.1"/>
    <property type="molecule type" value="Genomic_DNA"/>
</dbReference>
<dbReference type="HOGENOM" id="CLU_006187_1_1_1"/>
<dbReference type="PRINTS" id="PR00786">
    <property type="entry name" value="NEPRILYSIN"/>
</dbReference>
<dbReference type="Pfam" id="PF01431">
    <property type="entry name" value="Peptidase_M13"/>
    <property type="match status" value="2"/>
</dbReference>